<protein>
    <submittedName>
        <fullName evidence="3">TRAP transporter substrate-binding protein</fullName>
    </submittedName>
</protein>
<feature type="signal peptide" evidence="2">
    <location>
        <begin position="1"/>
        <end position="22"/>
    </location>
</feature>
<accession>A0A931CYG5</accession>
<feature type="chain" id="PRO_5037690704" evidence="2">
    <location>
        <begin position="23"/>
        <end position="321"/>
    </location>
</feature>
<dbReference type="Gene3D" id="3.40.190.170">
    <property type="entry name" value="Bacterial extracellular solute-binding protein, family 7"/>
    <property type="match status" value="1"/>
</dbReference>
<dbReference type="PANTHER" id="PTHR33376:SF15">
    <property type="entry name" value="BLL6794 PROTEIN"/>
    <property type="match status" value="1"/>
</dbReference>
<dbReference type="AlphaFoldDB" id="A0A931CYG5"/>
<evidence type="ECO:0000256" key="2">
    <source>
        <dbReference type="SAM" id="SignalP"/>
    </source>
</evidence>
<dbReference type="InterPro" id="IPR038404">
    <property type="entry name" value="TRAP_DctP_sf"/>
</dbReference>
<evidence type="ECO:0000313" key="4">
    <source>
        <dbReference type="Proteomes" id="UP000706172"/>
    </source>
</evidence>
<organism evidence="3 4">
    <name type="scientific">Desulfotignum balticum</name>
    <dbReference type="NCBI Taxonomy" id="115781"/>
    <lineage>
        <taxon>Bacteria</taxon>
        <taxon>Pseudomonadati</taxon>
        <taxon>Thermodesulfobacteriota</taxon>
        <taxon>Desulfobacteria</taxon>
        <taxon>Desulfobacterales</taxon>
        <taxon>Desulfobacteraceae</taxon>
        <taxon>Desulfotignum</taxon>
    </lineage>
</organism>
<sequence length="321" mass="36379">MKKVLAIVLICVVGVFANNAFAKDVVLKLAHITAPGGMLDMKAQKFAELVKEKSSGKITVDIYPAQQLGNIKELLQGMSMGTIDIVQEAESFMDTFDKDYAIFGTPFMFSREELKSSEYIKEVRERVRKKTGIRTLPGFAFRPAFHLWTQKRQIMIPEELNGVKLRVWQAKALVDTWNGLGATAVPLAWGDVYLSLSQKVVDGMVHNIVQVRDEKFYEQLDFCTKLDFMQLYDVTWISDIKWQTLSPEDQAVLSQASEECAEWFVDYGQSLEAEAQQQMETAGVTFAVADRDKWTQKAGMVHKELEKSGLWSEGLLEKLNK</sequence>
<dbReference type="GO" id="GO:0055085">
    <property type="term" value="P:transmembrane transport"/>
    <property type="evidence" value="ECO:0007669"/>
    <property type="project" value="InterPro"/>
</dbReference>
<dbReference type="Proteomes" id="UP000706172">
    <property type="component" value="Unassembled WGS sequence"/>
</dbReference>
<dbReference type="NCBIfam" id="NF037995">
    <property type="entry name" value="TRAP_S1"/>
    <property type="match status" value="1"/>
</dbReference>
<name>A0A931CYG5_9BACT</name>
<evidence type="ECO:0000313" key="3">
    <source>
        <dbReference type="EMBL" id="MBG0779699.1"/>
    </source>
</evidence>
<dbReference type="InterPro" id="IPR018389">
    <property type="entry name" value="DctP_fam"/>
</dbReference>
<dbReference type="CDD" id="cd13603">
    <property type="entry name" value="PBP2_TRAP_Siap_TeaA_like"/>
    <property type="match status" value="1"/>
</dbReference>
<dbReference type="EMBL" id="JACCQK010000411">
    <property type="protein sequence ID" value="MBG0779699.1"/>
    <property type="molecule type" value="Genomic_DNA"/>
</dbReference>
<evidence type="ECO:0000256" key="1">
    <source>
        <dbReference type="ARBA" id="ARBA00022729"/>
    </source>
</evidence>
<dbReference type="Pfam" id="PF03480">
    <property type="entry name" value="DctP"/>
    <property type="match status" value="1"/>
</dbReference>
<gene>
    <name evidence="3" type="ORF">H0S81_07210</name>
</gene>
<keyword evidence="1 2" id="KW-0732">Signal</keyword>
<dbReference type="PANTHER" id="PTHR33376">
    <property type="match status" value="1"/>
</dbReference>
<reference evidence="3" key="1">
    <citation type="submission" date="2020-07" db="EMBL/GenBank/DDBJ databases">
        <title>Severe corrosion of carbon steel in oil field produced water can be linked to methanogenic archaea containing a special type of NiFe hydrogenase.</title>
        <authorList>
            <person name="Lahme S."/>
            <person name="Mand J."/>
            <person name="Longwell J."/>
            <person name="Smith R."/>
            <person name="Enning D."/>
        </authorList>
    </citation>
    <scope>NUCLEOTIDE SEQUENCE</scope>
    <source>
        <strain evidence="3">MIC098Bin6</strain>
    </source>
</reference>
<comment type="caution">
    <text evidence="3">The sequence shown here is derived from an EMBL/GenBank/DDBJ whole genome shotgun (WGS) entry which is preliminary data.</text>
</comment>
<proteinExistence type="predicted"/>